<evidence type="ECO:0000313" key="14">
    <source>
        <dbReference type="EMBL" id="RDE72004.1"/>
    </source>
</evidence>
<gene>
    <name evidence="14" type="ORF">DPV93_06670</name>
</gene>
<feature type="transmembrane region" description="Helical" evidence="12">
    <location>
        <begin position="317"/>
        <end position="337"/>
    </location>
</feature>
<dbReference type="InterPro" id="IPR018422">
    <property type="entry name" value="Cation/H_exchanger_CPA1"/>
</dbReference>
<accession>A0A369YCF1</accession>
<proteinExistence type="inferred from homology"/>
<evidence type="ECO:0000256" key="3">
    <source>
        <dbReference type="ARBA" id="ARBA00022448"/>
    </source>
</evidence>
<dbReference type="Proteomes" id="UP000253872">
    <property type="component" value="Unassembled WGS sequence"/>
</dbReference>
<protein>
    <submittedName>
        <fullName evidence="14">Sodium:proton antiporter</fullName>
    </submittedName>
</protein>
<comment type="similarity">
    <text evidence="2">Belongs to the monovalent cation:proton antiporter 1 (CPA1) transporter (TC 2.A.36) family.</text>
</comment>
<feature type="transmembrane region" description="Helical" evidence="12">
    <location>
        <begin position="101"/>
        <end position="124"/>
    </location>
</feature>
<name>A0A369YCF1_9PAST</name>
<keyword evidence="9" id="KW-0406">Ion transport</keyword>
<dbReference type="InterPro" id="IPR006153">
    <property type="entry name" value="Cation/H_exchanger_TM"/>
</dbReference>
<feature type="transmembrane region" description="Helical" evidence="12">
    <location>
        <begin position="204"/>
        <end position="227"/>
    </location>
</feature>
<evidence type="ECO:0000256" key="7">
    <source>
        <dbReference type="ARBA" id="ARBA00022989"/>
    </source>
</evidence>
<evidence type="ECO:0000256" key="4">
    <source>
        <dbReference type="ARBA" id="ARBA00022449"/>
    </source>
</evidence>
<dbReference type="Gene3D" id="6.10.140.1330">
    <property type="match status" value="1"/>
</dbReference>
<dbReference type="Pfam" id="PF00999">
    <property type="entry name" value="Na_H_Exchanger"/>
    <property type="match status" value="1"/>
</dbReference>
<feature type="transmembrane region" description="Helical" evidence="12">
    <location>
        <begin position="174"/>
        <end position="192"/>
    </location>
</feature>
<keyword evidence="7 12" id="KW-1133">Transmembrane helix</keyword>
<dbReference type="PANTHER" id="PTHR10110:SF195">
    <property type="entry name" value="NA(+)_H(+) ANTIPORTER NHAS2"/>
    <property type="match status" value="1"/>
</dbReference>
<dbReference type="PANTHER" id="PTHR10110">
    <property type="entry name" value="SODIUM/HYDROGEN EXCHANGER"/>
    <property type="match status" value="1"/>
</dbReference>
<sequence>MGIYAYLCFLSALSILLGFITSKISAKVQSTIAITAAAMVCSLLVWILGSLGWFKIDEIAKSVMEQIDFKSFLLNGILGFLLFAGSLGVKLPVLKDQKWEITTFALFSTLASTFFIAIIIWAVAHFIGLPIDFIYCVVFGALISPTDPIAVLAIIKNLRAPKRLSMQVEGESLFNDGVGLVIFVTVFAVAFGGQEATFSGISSLFLHEAIGGILFGFVLGFIAHILISSTDDGSLEILITLTIPTAGFMFASNILHVSGALAMVVSGIMIGNWTRRSGFSEQSQRYLDHFWEMIDHFLNSLLFFLIGFALLLVDFNIYGIVLMIAAIPACLAARYLSLWIPFKVMQQFRTYNPYTLKIMTWGGLRGGLALAMALSIPSKTAFAGDIDVKDIILVMTYAVVMFSILVQGSTIEPSIRKSKTVDPNREAYLQPSKSSH</sequence>
<keyword evidence="4" id="KW-0050">Antiport</keyword>
<evidence type="ECO:0000256" key="8">
    <source>
        <dbReference type="ARBA" id="ARBA00023053"/>
    </source>
</evidence>
<dbReference type="STRING" id="1035839.GCA_000238795_01090"/>
<dbReference type="EMBL" id="QEPN01000004">
    <property type="protein sequence ID" value="RDE72004.1"/>
    <property type="molecule type" value="Genomic_DNA"/>
</dbReference>
<evidence type="ECO:0000256" key="11">
    <source>
        <dbReference type="ARBA" id="ARBA00023201"/>
    </source>
</evidence>
<comment type="subcellular location">
    <subcellularLocation>
        <location evidence="1">Cell membrane</location>
        <topology evidence="1">Multi-pass membrane protein</topology>
    </subcellularLocation>
</comment>
<feature type="transmembrane region" description="Helical" evidence="12">
    <location>
        <begin position="247"/>
        <end position="270"/>
    </location>
</feature>
<feature type="transmembrane region" description="Helical" evidence="12">
    <location>
        <begin position="133"/>
        <end position="154"/>
    </location>
</feature>
<feature type="domain" description="Cation/H+ exchanger transmembrane" evidence="13">
    <location>
        <begin position="49"/>
        <end position="414"/>
    </location>
</feature>
<keyword evidence="10 12" id="KW-0472">Membrane</keyword>
<keyword evidence="11" id="KW-0739">Sodium transport</keyword>
<dbReference type="GO" id="GO:0051453">
    <property type="term" value="P:regulation of intracellular pH"/>
    <property type="evidence" value="ECO:0007669"/>
    <property type="project" value="TreeGrafter"/>
</dbReference>
<dbReference type="GO" id="GO:0005886">
    <property type="term" value="C:plasma membrane"/>
    <property type="evidence" value="ECO:0007669"/>
    <property type="project" value="UniProtKB-SubCell"/>
</dbReference>
<evidence type="ECO:0000256" key="5">
    <source>
        <dbReference type="ARBA" id="ARBA00022475"/>
    </source>
</evidence>
<feature type="transmembrane region" description="Helical" evidence="12">
    <location>
        <begin position="72"/>
        <end position="89"/>
    </location>
</feature>
<dbReference type="RefSeq" id="WP_111403140.1">
    <property type="nucleotide sequence ID" value="NZ_QEPN01000004.1"/>
</dbReference>
<evidence type="ECO:0000256" key="1">
    <source>
        <dbReference type="ARBA" id="ARBA00004651"/>
    </source>
</evidence>
<feature type="transmembrane region" description="Helical" evidence="12">
    <location>
        <begin position="32"/>
        <end position="51"/>
    </location>
</feature>
<feature type="transmembrane region" description="Helical" evidence="12">
    <location>
        <begin position="391"/>
        <end position="411"/>
    </location>
</feature>
<reference evidence="14 15" key="1">
    <citation type="submission" date="2018-05" db="EMBL/GenBank/DDBJ databases">
        <title>Draft Genome Sequences for a Diverse set of 7 Haemophilus Species.</title>
        <authorList>
            <person name="Nichols M."/>
            <person name="Topaz N."/>
            <person name="Wang X."/>
            <person name="Wang X."/>
            <person name="Boxrud D."/>
        </authorList>
    </citation>
    <scope>NUCLEOTIDE SEQUENCE [LARGE SCALE GENOMIC DNA]</scope>
    <source>
        <strain evidence="14 15">C2002001239</strain>
    </source>
</reference>
<evidence type="ECO:0000259" key="13">
    <source>
        <dbReference type="Pfam" id="PF00999"/>
    </source>
</evidence>
<feature type="transmembrane region" description="Helical" evidence="12">
    <location>
        <begin position="290"/>
        <end position="311"/>
    </location>
</feature>
<dbReference type="GO" id="GO:0015386">
    <property type="term" value="F:potassium:proton antiporter activity"/>
    <property type="evidence" value="ECO:0007669"/>
    <property type="project" value="TreeGrafter"/>
</dbReference>
<keyword evidence="5" id="KW-1003">Cell membrane</keyword>
<organism evidence="14 15">
    <name type="scientific">Haemophilus sputorum</name>
    <dbReference type="NCBI Taxonomy" id="1078480"/>
    <lineage>
        <taxon>Bacteria</taxon>
        <taxon>Pseudomonadati</taxon>
        <taxon>Pseudomonadota</taxon>
        <taxon>Gammaproteobacteria</taxon>
        <taxon>Pasteurellales</taxon>
        <taxon>Pasteurellaceae</taxon>
        <taxon>Haemophilus</taxon>
    </lineage>
</organism>
<evidence type="ECO:0000313" key="15">
    <source>
        <dbReference type="Proteomes" id="UP000253872"/>
    </source>
</evidence>
<comment type="caution">
    <text evidence="14">The sequence shown here is derived from an EMBL/GenBank/DDBJ whole genome shotgun (WGS) entry which is preliminary data.</text>
</comment>
<evidence type="ECO:0000256" key="2">
    <source>
        <dbReference type="ARBA" id="ARBA00007367"/>
    </source>
</evidence>
<dbReference type="GO" id="GO:0098719">
    <property type="term" value="P:sodium ion import across plasma membrane"/>
    <property type="evidence" value="ECO:0007669"/>
    <property type="project" value="TreeGrafter"/>
</dbReference>
<evidence type="ECO:0000256" key="9">
    <source>
        <dbReference type="ARBA" id="ARBA00023065"/>
    </source>
</evidence>
<evidence type="ECO:0000256" key="10">
    <source>
        <dbReference type="ARBA" id="ARBA00023136"/>
    </source>
</evidence>
<feature type="transmembrane region" description="Helical" evidence="12">
    <location>
        <begin position="358"/>
        <end position="376"/>
    </location>
</feature>
<evidence type="ECO:0000256" key="6">
    <source>
        <dbReference type="ARBA" id="ARBA00022692"/>
    </source>
</evidence>
<dbReference type="AlphaFoldDB" id="A0A369YCF1"/>
<dbReference type="GO" id="GO:0015385">
    <property type="term" value="F:sodium:proton antiporter activity"/>
    <property type="evidence" value="ECO:0007669"/>
    <property type="project" value="InterPro"/>
</dbReference>
<keyword evidence="3" id="KW-0813">Transport</keyword>
<keyword evidence="8" id="KW-0915">Sodium</keyword>
<keyword evidence="6 12" id="KW-0812">Transmembrane</keyword>
<evidence type="ECO:0000256" key="12">
    <source>
        <dbReference type="SAM" id="Phobius"/>
    </source>
</evidence>